<sequence length="160" mass="17831">MTTSVAHGWGDVRWEDLNYIRGYNRFAAYRQSKLCNLLITRALAEKLRARGSRVTVNAVHPGIVATDIVVNRTNGRFRWVASLMKILFMTSDEGAETGVCLASNPALSQISGEYFYRCRIEPSSPASKNLENANRLYDISLRLCGISADPLLPPPKRISV</sequence>
<protein>
    <submittedName>
        <fullName evidence="2">Uncharacterized protein</fullName>
    </submittedName>
</protein>
<dbReference type="Gene3D" id="3.40.50.720">
    <property type="entry name" value="NAD(P)-binding Rossmann-like Domain"/>
    <property type="match status" value="1"/>
</dbReference>
<comment type="caution">
    <text evidence="2">The sequence shown here is derived from an EMBL/GenBank/DDBJ whole genome shotgun (WGS) entry which is preliminary data.</text>
</comment>
<dbReference type="EMBL" id="VSSQ01029511">
    <property type="protein sequence ID" value="MPM79669.1"/>
    <property type="molecule type" value="Genomic_DNA"/>
</dbReference>
<dbReference type="InterPro" id="IPR036291">
    <property type="entry name" value="NAD(P)-bd_dom_sf"/>
</dbReference>
<name>A0A645CRZ1_9ZZZZ</name>
<dbReference type="InterPro" id="IPR002347">
    <property type="entry name" value="SDR_fam"/>
</dbReference>
<keyword evidence="1" id="KW-0560">Oxidoreductase</keyword>
<dbReference type="SUPFAM" id="SSF51735">
    <property type="entry name" value="NAD(P)-binding Rossmann-fold domains"/>
    <property type="match status" value="1"/>
</dbReference>
<dbReference type="PANTHER" id="PTHR43157:SF31">
    <property type="entry name" value="PHOSPHATIDYLINOSITOL-GLYCAN BIOSYNTHESIS CLASS F PROTEIN"/>
    <property type="match status" value="1"/>
</dbReference>
<gene>
    <name evidence="2" type="ORF">SDC9_126708</name>
</gene>
<evidence type="ECO:0000313" key="2">
    <source>
        <dbReference type="EMBL" id="MPM79669.1"/>
    </source>
</evidence>
<evidence type="ECO:0000256" key="1">
    <source>
        <dbReference type="ARBA" id="ARBA00023002"/>
    </source>
</evidence>
<reference evidence="2" key="1">
    <citation type="submission" date="2019-08" db="EMBL/GenBank/DDBJ databases">
        <authorList>
            <person name="Kucharzyk K."/>
            <person name="Murdoch R.W."/>
            <person name="Higgins S."/>
            <person name="Loffler F."/>
        </authorList>
    </citation>
    <scope>NUCLEOTIDE SEQUENCE</scope>
</reference>
<dbReference type="GO" id="GO:0016491">
    <property type="term" value="F:oxidoreductase activity"/>
    <property type="evidence" value="ECO:0007669"/>
    <property type="project" value="UniProtKB-KW"/>
</dbReference>
<organism evidence="2">
    <name type="scientific">bioreactor metagenome</name>
    <dbReference type="NCBI Taxonomy" id="1076179"/>
    <lineage>
        <taxon>unclassified sequences</taxon>
        <taxon>metagenomes</taxon>
        <taxon>ecological metagenomes</taxon>
    </lineage>
</organism>
<dbReference type="AlphaFoldDB" id="A0A645CRZ1"/>
<dbReference type="Pfam" id="PF13561">
    <property type="entry name" value="adh_short_C2"/>
    <property type="match status" value="1"/>
</dbReference>
<accession>A0A645CRZ1</accession>
<dbReference type="PANTHER" id="PTHR43157">
    <property type="entry name" value="PHOSPHATIDYLINOSITOL-GLYCAN BIOSYNTHESIS CLASS F PROTEIN-RELATED"/>
    <property type="match status" value="1"/>
</dbReference>
<proteinExistence type="predicted"/>